<keyword evidence="2" id="KW-0732">Signal</keyword>
<feature type="signal peptide" evidence="2">
    <location>
        <begin position="1"/>
        <end position="21"/>
    </location>
</feature>
<keyword evidence="3" id="KW-1185">Reference proteome</keyword>
<dbReference type="GO" id="GO:0016020">
    <property type="term" value="C:membrane"/>
    <property type="evidence" value="ECO:0007669"/>
    <property type="project" value="TreeGrafter"/>
</dbReference>
<organism evidence="3 4">
    <name type="scientific">Steinernema glaseri</name>
    <dbReference type="NCBI Taxonomy" id="37863"/>
    <lineage>
        <taxon>Eukaryota</taxon>
        <taxon>Metazoa</taxon>
        <taxon>Ecdysozoa</taxon>
        <taxon>Nematoda</taxon>
        <taxon>Chromadorea</taxon>
        <taxon>Rhabditida</taxon>
        <taxon>Tylenchina</taxon>
        <taxon>Panagrolaimomorpha</taxon>
        <taxon>Strongyloidoidea</taxon>
        <taxon>Steinernematidae</taxon>
        <taxon>Steinernema</taxon>
    </lineage>
</organism>
<dbReference type="AlphaFoldDB" id="A0A1I7XYL7"/>
<evidence type="ECO:0000256" key="2">
    <source>
        <dbReference type="SAM" id="SignalP"/>
    </source>
</evidence>
<proteinExistence type="predicted"/>
<evidence type="ECO:0000313" key="4">
    <source>
        <dbReference type="WBParaSite" id="L893_g10799.t1"/>
    </source>
</evidence>
<dbReference type="Proteomes" id="UP000095287">
    <property type="component" value="Unplaced"/>
</dbReference>
<keyword evidence="1" id="KW-1133">Transmembrane helix</keyword>
<reference evidence="4" key="1">
    <citation type="submission" date="2016-11" db="UniProtKB">
        <authorList>
            <consortium name="WormBaseParasite"/>
        </authorList>
    </citation>
    <scope>IDENTIFICATION</scope>
</reference>
<dbReference type="PANTHER" id="PTHR45757">
    <property type="entry name" value="PROTEIN CBG23364-RELATED"/>
    <property type="match status" value="1"/>
</dbReference>
<feature type="transmembrane region" description="Helical" evidence="1">
    <location>
        <begin position="31"/>
        <end position="53"/>
    </location>
</feature>
<dbReference type="PANTHER" id="PTHR45757:SF11">
    <property type="entry name" value="MAJOR FACILITATOR SUPERFAMILY (MFS) PROFILE DOMAIN-CONTAINING PROTEIN"/>
    <property type="match status" value="1"/>
</dbReference>
<evidence type="ECO:0000256" key="1">
    <source>
        <dbReference type="SAM" id="Phobius"/>
    </source>
</evidence>
<evidence type="ECO:0000313" key="3">
    <source>
        <dbReference type="Proteomes" id="UP000095287"/>
    </source>
</evidence>
<sequence>MAVSAFLNSLIVLLLPTMVTSLAPENTTGQWSTIFLVTGSIILVTNIFFVAVVKAKPAEWTKTPPQSQQRVFAVKESETNLSARIDMVSL</sequence>
<feature type="chain" id="PRO_5009311595" evidence="2">
    <location>
        <begin position="22"/>
        <end position="90"/>
    </location>
</feature>
<protein>
    <submittedName>
        <fullName evidence="4">MFS domain-containing protein</fullName>
    </submittedName>
</protein>
<keyword evidence="1" id="KW-0472">Membrane</keyword>
<name>A0A1I7XYL7_9BILA</name>
<dbReference type="WBParaSite" id="L893_g10799.t1">
    <property type="protein sequence ID" value="L893_g10799.t1"/>
    <property type="gene ID" value="L893_g10799"/>
</dbReference>
<accession>A0A1I7XYL7</accession>
<keyword evidence="1" id="KW-0812">Transmembrane</keyword>